<reference evidence="3" key="1">
    <citation type="submission" date="2016-03" db="EMBL/GenBank/DDBJ databases">
        <authorList>
            <person name="Ploux O."/>
        </authorList>
    </citation>
    <scope>NUCLEOTIDE SEQUENCE</scope>
    <source>
        <tissue evidence="3">Mantle</tissue>
    </source>
</reference>
<keyword evidence="2" id="KW-0732">Signal</keyword>
<dbReference type="EMBL" id="GELH01000069">
    <property type="protein sequence ID" value="JAS04203.1"/>
    <property type="molecule type" value="Transcribed_RNA"/>
</dbReference>
<protein>
    <submittedName>
        <fullName evidence="3">Uncharacterized protein</fullName>
    </submittedName>
</protein>
<sequence length="178" mass="19407">MFSGLIFPVIGLLLCHKSYTQNYFMEGKCNMNDRHGSCPDGFCCAYDEFFRSIRYCKKYGILNKSCSTVESDQDCRCGDGLICRPFTSGGAFVSIYGRCVIDPNATTTASSTTQSMTSSVYNITTDMTMDNATTVDMGNATMLSTGTTSMTKSTKPTTDKVQNHNTQKANLNPSQAIG</sequence>
<evidence type="ECO:0000256" key="1">
    <source>
        <dbReference type="SAM" id="MobiDB-lite"/>
    </source>
</evidence>
<dbReference type="EMBL" id="GELH01000070">
    <property type="protein sequence ID" value="JAS04202.1"/>
    <property type="molecule type" value="Transcribed_RNA"/>
</dbReference>
<evidence type="ECO:0000313" key="3">
    <source>
        <dbReference type="EMBL" id="JAS04203.1"/>
    </source>
</evidence>
<organism evidence="3">
    <name type="scientific">Pinctada fucata</name>
    <name type="common">Akoya pearl oyster</name>
    <name type="synonym">Pinctada imbricata fucata</name>
    <dbReference type="NCBI Taxonomy" id="50426"/>
    <lineage>
        <taxon>Eukaryota</taxon>
        <taxon>Metazoa</taxon>
        <taxon>Spiralia</taxon>
        <taxon>Lophotrochozoa</taxon>
        <taxon>Mollusca</taxon>
        <taxon>Bivalvia</taxon>
        <taxon>Autobranchia</taxon>
        <taxon>Pteriomorphia</taxon>
        <taxon>Pterioida</taxon>
        <taxon>Pterioidea</taxon>
        <taxon>Pteriidae</taxon>
        <taxon>Pinctada</taxon>
    </lineage>
</organism>
<accession>A0A194APQ9</accession>
<name>A0A194APQ9_PINFU</name>
<feature type="signal peptide" evidence="2">
    <location>
        <begin position="1"/>
        <end position="20"/>
    </location>
</feature>
<feature type="compositionally biased region" description="Low complexity" evidence="1">
    <location>
        <begin position="145"/>
        <end position="156"/>
    </location>
</feature>
<feature type="region of interest" description="Disordered" evidence="1">
    <location>
        <begin position="145"/>
        <end position="178"/>
    </location>
</feature>
<feature type="chain" id="PRO_5013481196" evidence="2">
    <location>
        <begin position="21"/>
        <end position="178"/>
    </location>
</feature>
<dbReference type="AlphaFoldDB" id="A0A194APQ9"/>
<evidence type="ECO:0000256" key="2">
    <source>
        <dbReference type="SAM" id="SignalP"/>
    </source>
</evidence>
<proteinExistence type="predicted"/>
<feature type="compositionally biased region" description="Polar residues" evidence="1">
    <location>
        <begin position="163"/>
        <end position="178"/>
    </location>
</feature>